<name>V5GNW1_IXORI</name>
<protein>
    <submittedName>
        <fullName evidence="1">Uncharacterized protein</fullName>
    </submittedName>
</protein>
<dbReference type="AlphaFoldDB" id="V5GNW1"/>
<evidence type="ECO:0000313" key="1">
    <source>
        <dbReference type="EMBL" id="JAB72065.1"/>
    </source>
</evidence>
<proteinExistence type="evidence at transcript level"/>
<organism evidence="1">
    <name type="scientific">Ixodes ricinus</name>
    <name type="common">Common tick</name>
    <name type="synonym">Acarus ricinus</name>
    <dbReference type="NCBI Taxonomy" id="34613"/>
    <lineage>
        <taxon>Eukaryota</taxon>
        <taxon>Metazoa</taxon>
        <taxon>Ecdysozoa</taxon>
        <taxon>Arthropoda</taxon>
        <taxon>Chelicerata</taxon>
        <taxon>Arachnida</taxon>
        <taxon>Acari</taxon>
        <taxon>Parasitiformes</taxon>
        <taxon>Ixodida</taxon>
        <taxon>Ixodoidea</taxon>
        <taxon>Ixodidae</taxon>
        <taxon>Ixodinae</taxon>
        <taxon>Ixodes</taxon>
    </lineage>
</organism>
<accession>V5GNW1</accession>
<sequence length="196" mass="22399">MVKSIVSFFVASVNAINMHHTPCHSIYRVYCGYGRPTRDAWPNPVNSSSDDEFVVEAHTLRMLIVRIDPLEEDTIFMNEFQMITEVLYNIPEANLYASTSKDANSKRLCAIQIYKIMPDFASLEVRVMISGTKRTFSLYSYYSMDANAISPTQISLLDQHDLSREASATGARVRFQELLRSKNSQQRKQQKPGFLL</sequence>
<dbReference type="EMBL" id="GANP01012403">
    <property type="protein sequence ID" value="JAB72065.1"/>
    <property type="molecule type" value="mRNA"/>
</dbReference>
<reference evidence="1" key="1">
    <citation type="journal article" date="2015" name="Sci. Rep.">
        <title>Tissue- and time-dependent transcription in Ixodes ricinus salivary glands and midguts when blood feeding on the vertebrate host.</title>
        <authorList>
            <person name="Kotsyfakis M."/>
            <person name="Schwarz A."/>
            <person name="Erhart J."/>
            <person name="Ribeiro J.M."/>
        </authorList>
    </citation>
    <scope>NUCLEOTIDE SEQUENCE</scope>
    <source>
        <tissue evidence="1">Salivary gland and midgut</tissue>
    </source>
</reference>